<evidence type="ECO:0000313" key="1">
    <source>
        <dbReference type="EMBL" id="RIO44146.1"/>
    </source>
</evidence>
<dbReference type="KEGG" id="shu:SHYC_01870"/>
<protein>
    <submittedName>
        <fullName evidence="1">DUF1648 domain-containing protein</fullName>
    </submittedName>
</protein>
<dbReference type="Proteomes" id="UP000285625">
    <property type="component" value="Unassembled WGS sequence"/>
</dbReference>
<gene>
    <name evidence="1" type="ORF">BUZ57_09845</name>
</gene>
<dbReference type="InterPro" id="IPR012867">
    <property type="entry name" value="DUF1648"/>
</dbReference>
<sequence>MNYNRYRIRILNGFCLIIWLIALSYLGLMYDNIPNKVGTHFTLLGQADAYGDKVSLWLLPVTFMVIWVIGVLFSNALPTLLNLVLGVKQSVKTQQCVITGFFSILHLTTWMLYMNLVHHALQGEHKITVFFTILPIVSVSIYIILVIGYGLKQKGRRNKLK</sequence>
<reference evidence="1 2" key="1">
    <citation type="journal article" date="2016" name="Front. Microbiol.">
        <title>Comprehensive Phylogenetic Analysis of Bovine Non-aureus Staphylococci Species Based on Whole-Genome Sequencing.</title>
        <authorList>
            <person name="Naushad S."/>
            <person name="Barkema H.W."/>
            <person name="Luby C."/>
            <person name="Condas L.A."/>
            <person name="Nobrega D.B."/>
            <person name="Carson D.A."/>
            <person name="De Buck J."/>
        </authorList>
    </citation>
    <scope>NUCLEOTIDE SEQUENCE [LARGE SCALE GENOMIC DNA]</scope>
    <source>
        <strain evidence="1 2">SNUC 5959</strain>
    </source>
</reference>
<dbReference type="STRING" id="1284.SHYC_01870"/>
<dbReference type="Pfam" id="PF07853">
    <property type="entry name" value="DUF1648"/>
    <property type="match status" value="1"/>
</dbReference>
<dbReference type="AlphaFoldDB" id="A0A0A8HNC9"/>
<organism evidence="1 2">
    <name type="scientific">Staphylococcus hyicus</name>
    <dbReference type="NCBI Taxonomy" id="1284"/>
    <lineage>
        <taxon>Bacteria</taxon>
        <taxon>Bacillati</taxon>
        <taxon>Bacillota</taxon>
        <taxon>Bacilli</taxon>
        <taxon>Bacillales</taxon>
        <taxon>Staphylococcaceae</taxon>
        <taxon>Staphylococcus</taxon>
    </lineage>
</organism>
<name>A0A0A8HNC9_STAHY</name>
<dbReference type="HOGENOM" id="CLU_1642694_0_0_9"/>
<dbReference type="EMBL" id="QXVO01000033">
    <property type="protein sequence ID" value="RIO44146.1"/>
    <property type="molecule type" value="Genomic_DNA"/>
</dbReference>
<accession>A0A0A8HNC9</accession>
<dbReference type="RefSeq" id="WP_039643977.1">
    <property type="nucleotide sequence ID" value="NZ_CP008747.1"/>
</dbReference>
<evidence type="ECO:0000313" key="2">
    <source>
        <dbReference type="Proteomes" id="UP000285625"/>
    </source>
</evidence>
<comment type="caution">
    <text evidence="1">The sequence shown here is derived from an EMBL/GenBank/DDBJ whole genome shotgun (WGS) entry which is preliminary data.</text>
</comment>
<dbReference type="GeneID" id="41072213"/>
<proteinExistence type="predicted"/>